<keyword evidence="1" id="KW-0238">DNA-binding</keyword>
<feature type="domain" description="Tyr recombinase" evidence="3">
    <location>
        <begin position="117"/>
        <end position="304"/>
    </location>
</feature>
<dbReference type="PANTHER" id="PTHR30349:SF41">
    <property type="entry name" value="INTEGRASE_RECOMBINASE PROTEIN MJ0367-RELATED"/>
    <property type="match status" value="1"/>
</dbReference>
<dbReference type="InterPro" id="IPR002104">
    <property type="entry name" value="Integrase_catalytic"/>
</dbReference>
<dbReference type="EMBL" id="JAVRBK010000003">
    <property type="protein sequence ID" value="KAK5646109.1"/>
    <property type="molecule type" value="Genomic_DNA"/>
</dbReference>
<reference evidence="4 5" key="1">
    <citation type="journal article" date="2024" name="Insects">
        <title>An Improved Chromosome-Level Genome Assembly of the Firefly Pyrocoelia pectoralis.</title>
        <authorList>
            <person name="Fu X."/>
            <person name="Meyer-Rochow V.B."/>
            <person name="Ballantyne L."/>
            <person name="Zhu X."/>
        </authorList>
    </citation>
    <scope>NUCLEOTIDE SEQUENCE [LARGE SCALE GENOMIC DNA]</scope>
    <source>
        <strain evidence="4">XCY_ONT2</strain>
    </source>
</reference>
<dbReference type="AlphaFoldDB" id="A0AAN7VL70"/>
<dbReference type="CDD" id="cd00397">
    <property type="entry name" value="DNA_BRE_C"/>
    <property type="match status" value="1"/>
</dbReference>
<dbReference type="GO" id="GO:0006310">
    <property type="term" value="P:DNA recombination"/>
    <property type="evidence" value="ECO:0007669"/>
    <property type="project" value="UniProtKB-KW"/>
</dbReference>
<name>A0AAN7VL70_9COLE</name>
<dbReference type="GO" id="GO:0015074">
    <property type="term" value="P:DNA integration"/>
    <property type="evidence" value="ECO:0007669"/>
    <property type="project" value="InterPro"/>
</dbReference>
<dbReference type="PANTHER" id="PTHR30349">
    <property type="entry name" value="PHAGE INTEGRASE-RELATED"/>
    <property type="match status" value="1"/>
</dbReference>
<organism evidence="4 5">
    <name type="scientific">Pyrocoelia pectoralis</name>
    <dbReference type="NCBI Taxonomy" id="417401"/>
    <lineage>
        <taxon>Eukaryota</taxon>
        <taxon>Metazoa</taxon>
        <taxon>Ecdysozoa</taxon>
        <taxon>Arthropoda</taxon>
        <taxon>Hexapoda</taxon>
        <taxon>Insecta</taxon>
        <taxon>Pterygota</taxon>
        <taxon>Neoptera</taxon>
        <taxon>Endopterygota</taxon>
        <taxon>Coleoptera</taxon>
        <taxon>Polyphaga</taxon>
        <taxon>Elateriformia</taxon>
        <taxon>Elateroidea</taxon>
        <taxon>Lampyridae</taxon>
        <taxon>Lampyrinae</taxon>
        <taxon>Pyrocoelia</taxon>
    </lineage>
</organism>
<accession>A0AAN7VL70</accession>
<proteinExistence type="predicted"/>
<gene>
    <name evidence="4" type="ORF">RI129_004573</name>
</gene>
<protein>
    <recommendedName>
        <fullName evidence="3">Tyr recombinase domain-containing protein</fullName>
    </recommendedName>
</protein>
<dbReference type="InterPro" id="IPR011010">
    <property type="entry name" value="DNA_brk_join_enz"/>
</dbReference>
<sequence length="354" mass="40524">MSDKSNSDDEITSTPPDITEKAMVATNNLLPEKSRKIYEKFYNQFMEWRTKNNIASYSENVLIVYFEELSNKIKSPSLWTRYSILKSTLNIKNQINIAQYPKLHALLKRKSEGYNGKKSKTFSPNEIKTFINEAPDSNYLLTKVVLIFGIMGACRRHEMHSLKFNDVSDLKTLILVTIRDTKTKTTRKFTITGKYYDVCKKYMDLRPKICTTQNFFSNYFHGNCTVQNVGINKFGSMGKTIATYLNLPYPHLYTGHCFRRSSATILVDAGGDITTLKRHGGWKSRTVAESYIDDSIQNKINVSEKILNSIQTNQTLNTININSASTSNNFPTEAIPQLHFNNCTIHNINIDKKQ</sequence>
<dbReference type="Pfam" id="PF00589">
    <property type="entry name" value="Phage_integrase"/>
    <property type="match status" value="1"/>
</dbReference>
<dbReference type="InterPro" id="IPR050090">
    <property type="entry name" value="Tyrosine_recombinase_XerCD"/>
</dbReference>
<dbReference type="SUPFAM" id="SSF56349">
    <property type="entry name" value="DNA breaking-rejoining enzymes"/>
    <property type="match status" value="1"/>
</dbReference>
<evidence type="ECO:0000256" key="1">
    <source>
        <dbReference type="ARBA" id="ARBA00023125"/>
    </source>
</evidence>
<dbReference type="PROSITE" id="PS51898">
    <property type="entry name" value="TYR_RECOMBINASE"/>
    <property type="match status" value="1"/>
</dbReference>
<evidence type="ECO:0000313" key="4">
    <source>
        <dbReference type="EMBL" id="KAK5646109.1"/>
    </source>
</evidence>
<evidence type="ECO:0000259" key="3">
    <source>
        <dbReference type="PROSITE" id="PS51898"/>
    </source>
</evidence>
<dbReference type="InterPro" id="IPR013762">
    <property type="entry name" value="Integrase-like_cat_sf"/>
</dbReference>
<keyword evidence="5" id="KW-1185">Reference proteome</keyword>
<evidence type="ECO:0000256" key="2">
    <source>
        <dbReference type="ARBA" id="ARBA00023172"/>
    </source>
</evidence>
<evidence type="ECO:0000313" key="5">
    <source>
        <dbReference type="Proteomes" id="UP001329430"/>
    </source>
</evidence>
<comment type="caution">
    <text evidence="4">The sequence shown here is derived from an EMBL/GenBank/DDBJ whole genome shotgun (WGS) entry which is preliminary data.</text>
</comment>
<dbReference type="Gene3D" id="1.10.443.10">
    <property type="entry name" value="Intergrase catalytic core"/>
    <property type="match status" value="1"/>
</dbReference>
<dbReference type="GO" id="GO:0003677">
    <property type="term" value="F:DNA binding"/>
    <property type="evidence" value="ECO:0007669"/>
    <property type="project" value="UniProtKB-KW"/>
</dbReference>
<keyword evidence="2" id="KW-0233">DNA recombination</keyword>
<dbReference type="Proteomes" id="UP001329430">
    <property type="component" value="Chromosome 3"/>
</dbReference>